<dbReference type="Proteomes" id="UP000092967">
    <property type="component" value="Chromosome"/>
</dbReference>
<accession>A0A1B1Y7D7</accession>
<evidence type="ECO:0000256" key="6">
    <source>
        <dbReference type="ARBA" id="ARBA00023077"/>
    </source>
</evidence>
<dbReference type="InterPro" id="IPR039426">
    <property type="entry name" value="TonB-dep_rcpt-like"/>
</dbReference>
<evidence type="ECO:0000256" key="3">
    <source>
        <dbReference type="ARBA" id="ARBA00022452"/>
    </source>
</evidence>
<dbReference type="InterPro" id="IPR037066">
    <property type="entry name" value="Plug_dom_sf"/>
</dbReference>
<evidence type="ECO:0000256" key="12">
    <source>
        <dbReference type="SAM" id="SignalP"/>
    </source>
</evidence>
<gene>
    <name evidence="15" type="ORF">AXE80_10550</name>
</gene>
<dbReference type="STRING" id="1790137.AXE80_10550"/>
<dbReference type="Gene3D" id="2.170.130.10">
    <property type="entry name" value="TonB-dependent receptor, plug domain"/>
    <property type="match status" value="1"/>
</dbReference>
<dbReference type="PANTHER" id="PTHR30069">
    <property type="entry name" value="TONB-DEPENDENT OUTER MEMBRANE RECEPTOR"/>
    <property type="match status" value="1"/>
</dbReference>
<dbReference type="AlphaFoldDB" id="A0A1B1Y7D7"/>
<keyword evidence="9 10" id="KW-0998">Cell outer membrane</keyword>
<dbReference type="GO" id="GO:0009279">
    <property type="term" value="C:cell outer membrane"/>
    <property type="evidence" value="ECO:0007669"/>
    <property type="project" value="UniProtKB-SubCell"/>
</dbReference>
<feature type="signal peptide" evidence="12">
    <location>
        <begin position="1"/>
        <end position="20"/>
    </location>
</feature>
<keyword evidence="7 10" id="KW-0472">Membrane</keyword>
<dbReference type="InterPro" id="IPR012910">
    <property type="entry name" value="Plug_dom"/>
</dbReference>
<dbReference type="Gene3D" id="2.40.170.20">
    <property type="entry name" value="TonB-dependent receptor, beta-barrel domain"/>
    <property type="match status" value="1"/>
</dbReference>
<evidence type="ECO:0000259" key="13">
    <source>
        <dbReference type="Pfam" id="PF00593"/>
    </source>
</evidence>
<evidence type="ECO:0000256" key="8">
    <source>
        <dbReference type="ARBA" id="ARBA00023170"/>
    </source>
</evidence>
<keyword evidence="4 10" id="KW-0812">Transmembrane</keyword>
<feature type="domain" description="TonB-dependent receptor plug" evidence="14">
    <location>
        <begin position="53"/>
        <end position="144"/>
    </location>
</feature>
<dbReference type="PROSITE" id="PS52016">
    <property type="entry name" value="TONB_DEPENDENT_REC_3"/>
    <property type="match status" value="1"/>
</dbReference>
<feature type="chain" id="PRO_5008532568" description="TonB-dependent receptor" evidence="12">
    <location>
        <begin position="21"/>
        <end position="624"/>
    </location>
</feature>
<keyword evidence="16" id="KW-1185">Reference proteome</keyword>
<dbReference type="Pfam" id="PF07715">
    <property type="entry name" value="Plug"/>
    <property type="match status" value="1"/>
</dbReference>
<evidence type="ECO:0000256" key="4">
    <source>
        <dbReference type="ARBA" id="ARBA00022692"/>
    </source>
</evidence>
<sequence>MKLCNAVFYICILWCTVTIAQNDSINRLEKVSLWSKITNASIVGGKEIKISDEKKQRNSSSLTDVLRYNSPVVFRDYGNGGVSTAVFRGTSATNTQVMWNGISINAVGNGQTDFNAIAAFASDEITVISGGNSVEYGSGAIGGVIRLDNKLLFNHTEKGEFYSSYGSFNTFTNYFKYAISLDKIAVKIALNHNKSDNDYIYVDDRYKDENGNDIKNINGNYHNLGGTLSLGYKFSSKNKLYFYSNFFNGERLFSAGLPNPKRGTEKFVDKNYRNLLKWEFNTNGYYHTLKAAYLEQEYNYYLYKTFSNYLYGKSKQTLTNYSINKQFSRYLKVFAELGYDYLQGENSDISQKNRKSFYQKLHLVSQPVNGLKTSLSFRNEQNSFYKLPFVYALGTDYELLPGFRIKANYSTNFRQPTNNELFWPQVGNLDLLPETSKQYDIGLAYKNKQIELVVNYFNIDLKNKILWIPVGDGNLWRPENIDDVLNNGIESFLSFQYKFNGVLFSNVLNYSYINAIDQQTTNRIPFVPKHSFNNNFSAAYKYLTLYYQQLYQSKVYTNLIQLDYYSLEALSVSNIGAEIKVLAKKNRLVKLGVKVNNVFNNVYYFTNLRPMPGRNYSVNINYKF</sequence>
<keyword evidence="5 12" id="KW-0732">Signal</keyword>
<proteinExistence type="inferred from homology"/>
<organism evidence="15 16">
    <name type="scientific">Wenyingzhuangia fucanilytica</name>
    <dbReference type="NCBI Taxonomy" id="1790137"/>
    <lineage>
        <taxon>Bacteria</taxon>
        <taxon>Pseudomonadati</taxon>
        <taxon>Bacteroidota</taxon>
        <taxon>Flavobacteriia</taxon>
        <taxon>Flavobacteriales</taxon>
        <taxon>Flavobacteriaceae</taxon>
        <taxon>Wenyingzhuangia</taxon>
    </lineage>
</organism>
<evidence type="ECO:0000256" key="2">
    <source>
        <dbReference type="ARBA" id="ARBA00022448"/>
    </source>
</evidence>
<keyword evidence="3 10" id="KW-1134">Transmembrane beta strand</keyword>
<evidence type="ECO:0000313" key="16">
    <source>
        <dbReference type="Proteomes" id="UP000092967"/>
    </source>
</evidence>
<keyword evidence="8" id="KW-0675">Receptor</keyword>
<dbReference type="InterPro" id="IPR000531">
    <property type="entry name" value="Beta-barrel_TonB"/>
</dbReference>
<evidence type="ECO:0000256" key="7">
    <source>
        <dbReference type="ARBA" id="ARBA00023136"/>
    </source>
</evidence>
<keyword evidence="2 10" id="KW-0813">Transport</keyword>
<evidence type="ECO:0000313" key="15">
    <source>
        <dbReference type="EMBL" id="ANW96683.1"/>
    </source>
</evidence>
<dbReference type="Pfam" id="PF00593">
    <property type="entry name" value="TonB_dep_Rec_b-barrel"/>
    <property type="match status" value="1"/>
</dbReference>
<feature type="domain" description="TonB-dependent receptor-like beta-barrel" evidence="13">
    <location>
        <begin position="173"/>
        <end position="597"/>
    </location>
</feature>
<reference evidence="15 16" key="1">
    <citation type="submission" date="2016-02" db="EMBL/GenBank/DDBJ databases">
        <authorList>
            <person name="Wen L."/>
            <person name="He K."/>
            <person name="Yang H."/>
        </authorList>
    </citation>
    <scope>NUCLEOTIDE SEQUENCE [LARGE SCALE GENOMIC DNA]</scope>
    <source>
        <strain evidence="15 16">CZ1127</strain>
    </source>
</reference>
<comment type="subcellular location">
    <subcellularLocation>
        <location evidence="1 10">Cell outer membrane</location>
        <topology evidence="1 10">Multi-pass membrane protein</topology>
    </subcellularLocation>
</comment>
<evidence type="ECO:0000256" key="11">
    <source>
        <dbReference type="RuleBase" id="RU003357"/>
    </source>
</evidence>
<dbReference type="InterPro" id="IPR036942">
    <property type="entry name" value="Beta-barrel_TonB_sf"/>
</dbReference>
<dbReference type="GO" id="GO:0015344">
    <property type="term" value="F:siderophore uptake transmembrane transporter activity"/>
    <property type="evidence" value="ECO:0007669"/>
    <property type="project" value="TreeGrafter"/>
</dbReference>
<protein>
    <recommendedName>
        <fullName evidence="17">TonB-dependent receptor</fullName>
    </recommendedName>
</protein>
<dbReference type="GO" id="GO:0044718">
    <property type="term" value="P:siderophore transmembrane transport"/>
    <property type="evidence" value="ECO:0007669"/>
    <property type="project" value="TreeGrafter"/>
</dbReference>
<dbReference type="EMBL" id="CP014224">
    <property type="protein sequence ID" value="ANW96683.1"/>
    <property type="molecule type" value="Genomic_DNA"/>
</dbReference>
<dbReference type="PANTHER" id="PTHR30069:SF29">
    <property type="entry name" value="HEMOGLOBIN AND HEMOGLOBIN-HAPTOGLOBIN-BINDING PROTEIN 1-RELATED"/>
    <property type="match status" value="1"/>
</dbReference>
<evidence type="ECO:0000256" key="9">
    <source>
        <dbReference type="ARBA" id="ARBA00023237"/>
    </source>
</evidence>
<evidence type="ECO:0000259" key="14">
    <source>
        <dbReference type="Pfam" id="PF07715"/>
    </source>
</evidence>
<name>A0A1B1Y7D7_9FLAO</name>
<keyword evidence="6 11" id="KW-0798">TonB box</keyword>
<dbReference type="SUPFAM" id="SSF56935">
    <property type="entry name" value="Porins"/>
    <property type="match status" value="1"/>
</dbReference>
<evidence type="ECO:0008006" key="17">
    <source>
        <dbReference type="Google" id="ProtNLM"/>
    </source>
</evidence>
<dbReference type="KEGG" id="wfu:AXE80_10550"/>
<evidence type="ECO:0000256" key="1">
    <source>
        <dbReference type="ARBA" id="ARBA00004571"/>
    </source>
</evidence>
<evidence type="ECO:0000256" key="10">
    <source>
        <dbReference type="PROSITE-ProRule" id="PRU01360"/>
    </source>
</evidence>
<comment type="similarity">
    <text evidence="10 11">Belongs to the TonB-dependent receptor family.</text>
</comment>
<evidence type="ECO:0000256" key="5">
    <source>
        <dbReference type="ARBA" id="ARBA00022729"/>
    </source>
</evidence>